<evidence type="ECO:0000256" key="3">
    <source>
        <dbReference type="ARBA" id="ARBA00038157"/>
    </source>
</evidence>
<dbReference type="STRING" id="331657.A0A4U0X9F3"/>
<keyword evidence="2" id="KW-0560">Oxidoreductase</keyword>
<accession>A0A4U0X9F3</accession>
<evidence type="ECO:0000256" key="2">
    <source>
        <dbReference type="ARBA" id="ARBA00023002"/>
    </source>
</evidence>
<dbReference type="GO" id="GO:0016491">
    <property type="term" value="F:oxidoreductase activity"/>
    <property type="evidence" value="ECO:0007669"/>
    <property type="project" value="UniProtKB-KW"/>
</dbReference>
<dbReference type="CDD" id="cd19146">
    <property type="entry name" value="AKR_AKR9A1-2"/>
    <property type="match status" value="1"/>
</dbReference>
<dbReference type="Pfam" id="PF00248">
    <property type="entry name" value="Aldo_ket_red"/>
    <property type="match status" value="1"/>
</dbReference>
<dbReference type="InterPro" id="IPR050523">
    <property type="entry name" value="AKR_Detox_Biosynth"/>
</dbReference>
<sequence>MSIFAPVPEPKSLLGYYRLLSPTAAVRVSPICLGAMNFGDAWKDFMGACDKKPTFEILDFFHDQGGNFIDTANNYQNEESEQWIGEWMEERGVRDQMVIATKFTTNFRKAQGEKIQVNFGENSSKSLHVSVEASLKKLRTSYIDLLYVHWWDFTGSIPEIMQSLNAMVNAGKVLYLGVSDTPAWIVSKANEYARNHGLRQFNVYQGRWNAAKRDFERDIMPMCEAEGMGMAPWGALGSGNFKSAEQREASEGRQMGGPSEVDIKVSEKLEEIAKKKNTLITSIAMAYVMHKAPYVFPIVGGRKIDHLKGNIEALGIELSKEEIDEIDDAAPFDVGFPLNFLFMNSKRHDTSLNPANVWLTKMTAHLDAPAKPSPIKPHTK</sequence>
<dbReference type="EMBL" id="NAJN01000528">
    <property type="protein sequence ID" value="TKA72008.1"/>
    <property type="molecule type" value="Genomic_DNA"/>
</dbReference>
<name>A0A4U0X9F3_9PEZI</name>
<keyword evidence="1" id="KW-0521">NADP</keyword>
<dbReference type="PANTHER" id="PTHR43364">
    <property type="entry name" value="NADH-SPECIFIC METHYLGLYOXAL REDUCTASE-RELATED"/>
    <property type="match status" value="1"/>
</dbReference>
<protein>
    <recommendedName>
        <fullName evidence="4">NADP-dependent oxidoreductase domain-containing protein</fullName>
    </recommendedName>
</protein>
<dbReference type="SUPFAM" id="SSF51430">
    <property type="entry name" value="NAD(P)-linked oxidoreductase"/>
    <property type="match status" value="1"/>
</dbReference>
<dbReference type="Gene3D" id="3.20.20.100">
    <property type="entry name" value="NADP-dependent oxidoreductase domain"/>
    <property type="match status" value="1"/>
</dbReference>
<organism evidence="5 6">
    <name type="scientific">Cryomyces minteri</name>
    <dbReference type="NCBI Taxonomy" id="331657"/>
    <lineage>
        <taxon>Eukaryota</taxon>
        <taxon>Fungi</taxon>
        <taxon>Dikarya</taxon>
        <taxon>Ascomycota</taxon>
        <taxon>Pezizomycotina</taxon>
        <taxon>Dothideomycetes</taxon>
        <taxon>Dothideomycetes incertae sedis</taxon>
        <taxon>Cryomyces</taxon>
    </lineage>
</organism>
<dbReference type="Proteomes" id="UP000308768">
    <property type="component" value="Unassembled WGS sequence"/>
</dbReference>
<gene>
    <name evidence="5" type="ORF">B0A49_04154</name>
</gene>
<evidence type="ECO:0000259" key="4">
    <source>
        <dbReference type="Pfam" id="PF00248"/>
    </source>
</evidence>
<comment type="caution">
    <text evidence="5">The sequence shown here is derived from an EMBL/GenBank/DDBJ whole genome shotgun (WGS) entry which is preliminary data.</text>
</comment>
<evidence type="ECO:0000313" key="5">
    <source>
        <dbReference type="EMBL" id="TKA72008.1"/>
    </source>
</evidence>
<dbReference type="InterPro" id="IPR023210">
    <property type="entry name" value="NADP_OxRdtase_dom"/>
</dbReference>
<comment type="similarity">
    <text evidence="3">Belongs to the aldo/keto reductase family. Aldo/keto reductase 2 subfamily.</text>
</comment>
<reference evidence="5 6" key="1">
    <citation type="submission" date="2017-03" db="EMBL/GenBank/DDBJ databases">
        <title>Genomes of endolithic fungi from Antarctica.</title>
        <authorList>
            <person name="Coleine C."/>
            <person name="Masonjones S."/>
            <person name="Stajich J.E."/>
        </authorList>
    </citation>
    <scope>NUCLEOTIDE SEQUENCE [LARGE SCALE GENOMIC DNA]</scope>
    <source>
        <strain evidence="5 6">CCFEE 5187</strain>
    </source>
</reference>
<evidence type="ECO:0000313" key="6">
    <source>
        <dbReference type="Proteomes" id="UP000308768"/>
    </source>
</evidence>
<dbReference type="AlphaFoldDB" id="A0A4U0X9F3"/>
<feature type="domain" description="NADP-dependent oxidoreductase" evidence="4">
    <location>
        <begin position="30"/>
        <end position="329"/>
    </location>
</feature>
<keyword evidence="6" id="KW-1185">Reference proteome</keyword>
<proteinExistence type="inferred from homology"/>
<dbReference type="PANTHER" id="PTHR43364:SF7">
    <property type="entry name" value="NADP-DEPENDENT OXIDOREDUCTASE DOMAIN-CONTAINING PROTEIN-RELATED"/>
    <property type="match status" value="1"/>
</dbReference>
<dbReference type="InterPro" id="IPR036812">
    <property type="entry name" value="NAD(P)_OxRdtase_dom_sf"/>
</dbReference>
<evidence type="ECO:0000256" key="1">
    <source>
        <dbReference type="ARBA" id="ARBA00022857"/>
    </source>
</evidence>
<dbReference type="OrthoDB" id="48988at2759"/>